<organism evidence="2 3">
    <name type="scientific">Xanthobacter flavus</name>
    <dbReference type="NCBI Taxonomy" id="281"/>
    <lineage>
        <taxon>Bacteria</taxon>
        <taxon>Pseudomonadati</taxon>
        <taxon>Pseudomonadota</taxon>
        <taxon>Alphaproteobacteria</taxon>
        <taxon>Hyphomicrobiales</taxon>
        <taxon>Xanthobacteraceae</taxon>
        <taxon>Xanthobacter</taxon>
    </lineage>
</organism>
<evidence type="ECO:0000256" key="1">
    <source>
        <dbReference type="SAM" id="MobiDB-lite"/>
    </source>
</evidence>
<proteinExistence type="predicted"/>
<dbReference type="Proteomes" id="UP001144397">
    <property type="component" value="Unassembled WGS sequence"/>
</dbReference>
<feature type="compositionally biased region" description="Basic and acidic residues" evidence="1">
    <location>
        <begin position="1"/>
        <end position="11"/>
    </location>
</feature>
<gene>
    <name evidence="2" type="ORF">XFLAVUS301_42430</name>
</gene>
<sequence>MFEGGERERIATEQGMPMTELRTNEALLRALENAASRKPSLSQIDKQRLSFVMGSLPEDNKMTREQVQSVLERQEGRKLSAA</sequence>
<protein>
    <submittedName>
        <fullName evidence="2">Uncharacterized protein</fullName>
    </submittedName>
</protein>
<comment type="caution">
    <text evidence="2">The sequence shown here is derived from an EMBL/GenBank/DDBJ whole genome shotgun (WGS) entry which is preliminary data.</text>
</comment>
<dbReference type="EMBL" id="BSDO01000008">
    <property type="protein sequence ID" value="GLI24569.1"/>
    <property type="molecule type" value="Genomic_DNA"/>
</dbReference>
<name>A0A9W6FL89_XANFL</name>
<feature type="compositionally biased region" description="Basic and acidic residues" evidence="1">
    <location>
        <begin position="72"/>
        <end position="82"/>
    </location>
</feature>
<dbReference type="AlphaFoldDB" id="A0A9W6FL89"/>
<evidence type="ECO:0000313" key="3">
    <source>
        <dbReference type="Proteomes" id="UP001144397"/>
    </source>
</evidence>
<feature type="region of interest" description="Disordered" evidence="1">
    <location>
        <begin position="1"/>
        <end position="20"/>
    </location>
</feature>
<feature type="region of interest" description="Disordered" evidence="1">
    <location>
        <begin position="55"/>
        <end position="82"/>
    </location>
</feature>
<accession>A0A9W6FL89</accession>
<reference evidence="2" key="1">
    <citation type="submission" date="2022-12" db="EMBL/GenBank/DDBJ databases">
        <title>Reference genome sequencing for broad-spectrum identification of bacterial and archaeal isolates by mass spectrometry.</title>
        <authorList>
            <person name="Sekiguchi Y."/>
            <person name="Tourlousse D.M."/>
        </authorList>
    </citation>
    <scope>NUCLEOTIDE SEQUENCE</scope>
    <source>
        <strain evidence="2">301</strain>
    </source>
</reference>
<evidence type="ECO:0000313" key="2">
    <source>
        <dbReference type="EMBL" id="GLI24569.1"/>
    </source>
</evidence>